<name>G0MNH7_CAEBE</name>
<dbReference type="Proteomes" id="UP000008068">
    <property type="component" value="Unassembled WGS sequence"/>
</dbReference>
<proteinExistence type="predicted"/>
<evidence type="ECO:0000313" key="3">
    <source>
        <dbReference type="Proteomes" id="UP000008068"/>
    </source>
</evidence>
<organism evidence="3">
    <name type="scientific">Caenorhabditis brenneri</name>
    <name type="common">Nematode worm</name>
    <dbReference type="NCBI Taxonomy" id="135651"/>
    <lineage>
        <taxon>Eukaryota</taxon>
        <taxon>Metazoa</taxon>
        <taxon>Ecdysozoa</taxon>
        <taxon>Nematoda</taxon>
        <taxon>Chromadorea</taxon>
        <taxon>Rhabditida</taxon>
        <taxon>Rhabditina</taxon>
        <taxon>Rhabditomorpha</taxon>
        <taxon>Rhabditoidea</taxon>
        <taxon>Rhabditidae</taxon>
        <taxon>Peloderinae</taxon>
        <taxon>Caenorhabditis</taxon>
    </lineage>
</organism>
<evidence type="ECO:0000313" key="2">
    <source>
        <dbReference type="EMBL" id="EGT39192.1"/>
    </source>
</evidence>
<dbReference type="InParanoid" id="G0MNH7"/>
<keyword evidence="3" id="KW-1185">Reference proteome</keyword>
<accession>G0MNH7</accession>
<feature type="region of interest" description="Disordered" evidence="1">
    <location>
        <begin position="1"/>
        <end position="26"/>
    </location>
</feature>
<dbReference type="HOGENOM" id="CLU_3417423_0_0_1"/>
<sequence length="26" mass="3107">MKIKRTDLGKPPKWRGGIKAKKERKR</sequence>
<dbReference type="EMBL" id="GL379804">
    <property type="protein sequence ID" value="EGT39192.1"/>
    <property type="molecule type" value="Genomic_DNA"/>
</dbReference>
<dbReference type="AlphaFoldDB" id="G0MNH7"/>
<feature type="compositionally biased region" description="Basic residues" evidence="1">
    <location>
        <begin position="12"/>
        <end position="26"/>
    </location>
</feature>
<evidence type="ECO:0000256" key="1">
    <source>
        <dbReference type="SAM" id="MobiDB-lite"/>
    </source>
</evidence>
<reference evidence="3" key="1">
    <citation type="submission" date="2011-07" db="EMBL/GenBank/DDBJ databases">
        <authorList>
            <consortium name="Caenorhabditis brenneri Sequencing and Analysis Consortium"/>
            <person name="Wilson R.K."/>
        </authorList>
    </citation>
    <scope>NUCLEOTIDE SEQUENCE [LARGE SCALE GENOMIC DNA]</scope>
    <source>
        <strain evidence="3">PB2801</strain>
    </source>
</reference>
<protein>
    <submittedName>
        <fullName evidence="2">Uncharacterized protein</fullName>
    </submittedName>
</protein>
<gene>
    <name evidence="2" type="ORF">CAEBREN_30877</name>
</gene>
<feature type="compositionally biased region" description="Basic and acidic residues" evidence="1">
    <location>
        <begin position="1"/>
        <end position="10"/>
    </location>
</feature>